<dbReference type="InterPro" id="IPR001623">
    <property type="entry name" value="DnaJ_domain"/>
</dbReference>
<dbReference type="OrthoDB" id="376357at2759"/>
<evidence type="ECO:0000313" key="5">
    <source>
        <dbReference type="Proteomes" id="UP000325577"/>
    </source>
</evidence>
<name>A0A5J4ZNI4_9ASTE</name>
<dbReference type="AlphaFoldDB" id="A0A5J4ZNI4"/>
<dbReference type="SMART" id="SM00271">
    <property type="entry name" value="DnaJ"/>
    <property type="match status" value="1"/>
</dbReference>
<dbReference type="PROSITE" id="PS50076">
    <property type="entry name" value="DNAJ_2"/>
    <property type="match status" value="1"/>
</dbReference>
<keyword evidence="2" id="KW-1133">Transmembrane helix</keyword>
<feature type="compositionally biased region" description="Basic and acidic residues" evidence="1">
    <location>
        <begin position="334"/>
        <end position="345"/>
    </location>
</feature>
<feature type="region of interest" description="Disordered" evidence="1">
    <location>
        <begin position="333"/>
        <end position="360"/>
    </location>
</feature>
<dbReference type="PRINTS" id="PR00625">
    <property type="entry name" value="JDOMAIN"/>
</dbReference>
<dbReference type="CDD" id="cd06257">
    <property type="entry name" value="DnaJ"/>
    <property type="match status" value="1"/>
</dbReference>
<dbReference type="Pfam" id="PF00226">
    <property type="entry name" value="DnaJ"/>
    <property type="match status" value="1"/>
</dbReference>
<dbReference type="PANTHER" id="PTHR43096">
    <property type="entry name" value="DNAJ HOMOLOG 1, MITOCHONDRIAL-RELATED"/>
    <property type="match status" value="1"/>
</dbReference>
<dbReference type="SUPFAM" id="SSF46565">
    <property type="entry name" value="Chaperone J-domain"/>
    <property type="match status" value="1"/>
</dbReference>
<keyword evidence="2" id="KW-0812">Transmembrane</keyword>
<dbReference type="EMBL" id="CM018050">
    <property type="protein sequence ID" value="KAA8519042.1"/>
    <property type="molecule type" value="Genomic_DNA"/>
</dbReference>
<evidence type="ECO:0000256" key="1">
    <source>
        <dbReference type="SAM" id="MobiDB-lite"/>
    </source>
</evidence>
<gene>
    <name evidence="4" type="ORF">F0562_016184</name>
</gene>
<dbReference type="InterPro" id="IPR018253">
    <property type="entry name" value="DnaJ_domain_CS"/>
</dbReference>
<evidence type="ECO:0000313" key="4">
    <source>
        <dbReference type="EMBL" id="KAA8519042.1"/>
    </source>
</evidence>
<dbReference type="GO" id="GO:0005737">
    <property type="term" value="C:cytoplasm"/>
    <property type="evidence" value="ECO:0007669"/>
    <property type="project" value="TreeGrafter"/>
</dbReference>
<accession>A0A5J4ZNI4</accession>
<protein>
    <recommendedName>
        <fullName evidence="3">J domain-containing protein</fullName>
    </recommendedName>
</protein>
<dbReference type="Gene3D" id="1.10.287.110">
    <property type="entry name" value="DnaJ domain"/>
    <property type="match status" value="1"/>
</dbReference>
<feature type="compositionally biased region" description="Acidic residues" evidence="1">
    <location>
        <begin position="216"/>
        <end position="228"/>
    </location>
</feature>
<dbReference type="PROSITE" id="PS00636">
    <property type="entry name" value="DNAJ_1"/>
    <property type="match status" value="1"/>
</dbReference>
<feature type="region of interest" description="Disordered" evidence="1">
    <location>
        <begin position="212"/>
        <end position="232"/>
    </location>
</feature>
<proteinExistence type="predicted"/>
<evidence type="ECO:0000259" key="3">
    <source>
        <dbReference type="PROSITE" id="PS50076"/>
    </source>
</evidence>
<dbReference type="GO" id="GO:0051082">
    <property type="term" value="F:unfolded protein binding"/>
    <property type="evidence" value="ECO:0007669"/>
    <property type="project" value="TreeGrafter"/>
</dbReference>
<keyword evidence="5" id="KW-1185">Reference proteome</keyword>
<organism evidence="4 5">
    <name type="scientific">Nyssa sinensis</name>
    <dbReference type="NCBI Taxonomy" id="561372"/>
    <lineage>
        <taxon>Eukaryota</taxon>
        <taxon>Viridiplantae</taxon>
        <taxon>Streptophyta</taxon>
        <taxon>Embryophyta</taxon>
        <taxon>Tracheophyta</taxon>
        <taxon>Spermatophyta</taxon>
        <taxon>Magnoliopsida</taxon>
        <taxon>eudicotyledons</taxon>
        <taxon>Gunneridae</taxon>
        <taxon>Pentapetalae</taxon>
        <taxon>asterids</taxon>
        <taxon>Cornales</taxon>
        <taxon>Nyssaceae</taxon>
        <taxon>Nyssa</taxon>
    </lineage>
</organism>
<sequence length="360" mass="41044">MSAPLLLLTKPSPALVMRLKPRPKGGRDYEFLKCAKMQAYLSVGPTSIYGSSKITHGANRSLLFAPLACPPCRSRSTHPRWWALVVASATIKGEQNHYAVLGVSPNASSADIKKAYRLLALKYHPDVSKDSRADEVFKSIRLAYDILSNETRRNQYDRALKFQEDFGRPWRENWDYNPEFEDDIRIYRWADLRQRMRQERYWEQYNAKGENSSFYDETDEVPEEETPDEERGSFSEVLRSAFLSLFLVQTIGTRLSLTFSSLMALLDHKLDAGYKVGYLIAWLLGGRGGILLTLCLSFASWACGKTSSGVVALVVVAMWVGSNLARYAPLPQVQHEEKKKTNSQREKKRKNYHPSLHMCC</sequence>
<feature type="transmembrane region" description="Helical" evidence="2">
    <location>
        <begin position="278"/>
        <end position="302"/>
    </location>
</feature>
<dbReference type="FunFam" id="1.10.287.110:FF:000227">
    <property type="entry name" value="Uncharacterized protein"/>
    <property type="match status" value="1"/>
</dbReference>
<keyword evidence="2" id="KW-0472">Membrane</keyword>
<dbReference type="PANTHER" id="PTHR43096:SF58">
    <property type="entry name" value="CHAPERONE DNAJ-DOMAIN SUPERFAMILY PROTEIN"/>
    <property type="match status" value="1"/>
</dbReference>
<evidence type="ECO:0000256" key="2">
    <source>
        <dbReference type="SAM" id="Phobius"/>
    </source>
</evidence>
<dbReference type="InterPro" id="IPR036869">
    <property type="entry name" value="J_dom_sf"/>
</dbReference>
<feature type="domain" description="J" evidence="3">
    <location>
        <begin position="96"/>
        <end position="160"/>
    </location>
</feature>
<dbReference type="Proteomes" id="UP000325577">
    <property type="component" value="Linkage Group LG7"/>
</dbReference>
<reference evidence="4 5" key="1">
    <citation type="submission" date="2019-09" db="EMBL/GenBank/DDBJ databases">
        <title>A chromosome-level genome assembly of the Chinese tupelo Nyssa sinensis.</title>
        <authorList>
            <person name="Yang X."/>
            <person name="Kang M."/>
            <person name="Yang Y."/>
            <person name="Xiong H."/>
            <person name="Wang M."/>
            <person name="Zhang Z."/>
            <person name="Wang Z."/>
            <person name="Wu H."/>
            <person name="Ma T."/>
            <person name="Liu J."/>
            <person name="Xi Z."/>
        </authorList>
    </citation>
    <scope>NUCLEOTIDE SEQUENCE [LARGE SCALE GENOMIC DNA]</scope>
    <source>
        <strain evidence="4">J267</strain>
        <tissue evidence="4">Leaf</tissue>
    </source>
</reference>
<feature type="transmembrane region" description="Helical" evidence="2">
    <location>
        <begin position="308"/>
        <end position="328"/>
    </location>
</feature>
<dbReference type="GO" id="GO:0042026">
    <property type="term" value="P:protein refolding"/>
    <property type="evidence" value="ECO:0007669"/>
    <property type="project" value="TreeGrafter"/>
</dbReference>